<dbReference type="Gene3D" id="3.40.50.150">
    <property type="entry name" value="Vaccinia Virus protein VP39"/>
    <property type="match status" value="1"/>
</dbReference>
<reference evidence="7 8" key="1">
    <citation type="submission" date="2020-10" db="EMBL/GenBank/DDBJ databases">
        <title>The Coptis chinensis genome and diversification of protoberbering-type alkaloids.</title>
        <authorList>
            <person name="Wang B."/>
            <person name="Shu S."/>
            <person name="Song C."/>
            <person name="Liu Y."/>
        </authorList>
    </citation>
    <scope>NUCLEOTIDE SEQUENCE [LARGE SCALE GENOMIC DNA]</scope>
    <source>
        <strain evidence="7">HL-2020</strain>
        <tissue evidence="7">Leaf</tissue>
    </source>
</reference>
<name>A0A835IHU2_9MAGN</name>
<dbReference type="GO" id="GO:0032259">
    <property type="term" value="P:methylation"/>
    <property type="evidence" value="ECO:0007669"/>
    <property type="project" value="UniProtKB-KW"/>
</dbReference>
<dbReference type="PROSITE" id="PS51683">
    <property type="entry name" value="SAM_OMT_II"/>
    <property type="match status" value="1"/>
</dbReference>
<dbReference type="OrthoDB" id="1606438at2759"/>
<dbReference type="GO" id="GO:0046983">
    <property type="term" value="F:protein dimerization activity"/>
    <property type="evidence" value="ECO:0007669"/>
    <property type="project" value="InterPro"/>
</dbReference>
<dbReference type="Proteomes" id="UP000631114">
    <property type="component" value="Unassembled WGS sequence"/>
</dbReference>
<dbReference type="AlphaFoldDB" id="A0A835IHU2"/>
<feature type="active site" description="Proton acceptor" evidence="4">
    <location>
        <position position="284"/>
    </location>
</feature>
<comment type="caution">
    <text evidence="7">The sequence shown here is derived from an EMBL/GenBank/DDBJ whole genome shotgun (WGS) entry which is preliminary data.</text>
</comment>
<dbReference type="SMR" id="A0A835IHU2"/>
<dbReference type="GO" id="GO:0008171">
    <property type="term" value="F:O-methyltransferase activity"/>
    <property type="evidence" value="ECO:0007669"/>
    <property type="project" value="InterPro"/>
</dbReference>
<dbReference type="InterPro" id="IPR001077">
    <property type="entry name" value="COMT_C"/>
</dbReference>
<dbReference type="PIRSF" id="PIRSF005739">
    <property type="entry name" value="O-mtase"/>
    <property type="match status" value="1"/>
</dbReference>
<evidence type="ECO:0007829" key="9">
    <source>
        <dbReference type="PDB" id="8J3I"/>
    </source>
</evidence>
<dbReference type="PDB" id="8J3I">
    <property type="method" value="X-ray"/>
    <property type="resolution" value="2.39 A"/>
    <property type="chains" value="A=31-381"/>
</dbReference>
<evidence type="ECO:0008006" key="10">
    <source>
        <dbReference type="Google" id="ProtNLM"/>
    </source>
</evidence>
<dbReference type="InterPro" id="IPR016461">
    <property type="entry name" value="COMT-like"/>
</dbReference>
<keyword evidence="9" id="KW-0002">3D-structure</keyword>
<dbReference type="Pfam" id="PF08100">
    <property type="entry name" value="Dimerisation"/>
    <property type="match status" value="1"/>
</dbReference>
<evidence type="ECO:0000259" key="6">
    <source>
        <dbReference type="Pfam" id="PF08100"/>
    </source>
</evidence>
<dbReference type="Gene3D" id="1.10.10.10">
    <property type="entry name" value="Winged helix-like DNA-binding domain superfamily/Winged helix DNA-binding domain"/>
    <property type="match status" value="1"/>
</dbReference>
<evidence type="ECO:0000256" key="1">
    <source>
        <dbReference type="ARBA" id="ARBA00022603"/>
    </source>
</evidence>
<gene>
    <name evidence="7" type="ORF">IFM89_036405</name>
</gene>
<dbReference type="InterPro" id="IPR012967">
    <property type="entry name" value="COMT_dimerisation"/>
</dbReference>
<dbReference type="PANTHER" id="PTHR11746">
    <property type="entry name" value="O-METHYLTRANSFERASE"/>
    <property type="match status" value="1"/>
</dbReference>
<dbReference type="SUPFAM" id="SSF46785">
    <property type="entry name" value="Winged helix' DNA-binding domain"/>
    <property type="match status" value="1"/>
</dbReference>
<keyword evidence="3" id="KW-0949">S-adenosyl-L-methionine</keyword>
<evidence type="ECO:0000259" key="5">
    <source>
        <dbReference type="Pfam" id="PF00891"/>
    </source>
</evidence>
<sequence>MCTSLSELKYPVFSTKSRLLLEVALRTSVDMAAQEGVNYLSGLGLSRLICLPMALRAAIELNVFEIISQAGPDAQLSPSDIVAKIPTKNPSAAISLDRILRMLGASSILSVSTTKSGRVYGLNEESRCLVASEDKVSVVPMLLFTSDKAVVESFYNIKDVVLEEGVIPFDRTHGMDFFQYAGKEQRVNKSFNQAMGAGSTIAFDEVFEVYKGFDNLKELVDVGGGIGTSLSNIVAKYPHIRGINFELPHVIGDAPDYPGVEHVPGDMFEGVPNAQNILLKWVLHDWDDDRSIKILKNCWKALPENGTVIVIEFVLPQVLGNNAESFNALTPDLLMMALNPGGKERTTIEFDGLAKAAGFAETKFFPISQGLHVMEFHKINC</sequence>
<keyword evidence="2" id="KW-0808">Transferase</keyword>
<dbReference type="FunFam" id="1.10.10.10:FF:000357">
    <property type="entry name" value="Caffeic acid 3-O-methyltransferase"/>
    <property type="match status" value="1"/>
</dbReference>
<dbReference type="InterPro" id="IPR029063">
    <property type="entry name" value="SAM-dependent_MTases_sf"/>
</dbReference>
<organism evidence="7 8">
    <name type="scientific">Coptis chinensis</name>
    <dbReference type="NCBI Taxonomy" id="261450"/>
    <lineage>
        <taxon>Eukaryota</taxon>
        <taxon>Viridiplantae</taxon>
        <taxon>Streptophyta</taxon>
        <taxon>Embryophyta</taxon>
        <taxon>Tracheophyta</taxon>
        <taxon>Spermatophyta</taxon>
        <taxon>Magnoliopsida</taxon>
        <taxon>Ranunculales</taxon>
        <taxon>Ranunculaceae</taxon>
        <taxon>Coptidoideae</taxon>
        <taxon>Coptis</taxon>
    </lineage>
</organism>
<evidence type="ECO:0000256" key="2">
    <source>
        <dbReference type="ARBA" id="ARBA00022679"/>
    </source>
</evidence>
<dbReference type="SUPFAM" id="SSF53335">
    <property type="entry name" value="S-adenosyl-L-methionine-dependent methyltransferases"/>
    <property type="match status" value="1"/>
</dbReference>
<dbReference type="InterPro" id="IPR036390">
    <property type="entry name" value="WH_DNA-bd_sf"/>
</dbReference>
<evidence type="ECO:0000313" key="8">
    <source>
        <dbReference type="Proteomes" id="UP000631114"/>
    </source>
</evidence>
<dbReference type="Pfam" id="PF00891">
    <property type="entry name" value="Methyltransf_2"/>
    <property type="match status" value="1"/>
</dbReference>
<dbReference type="EMBL" id="JADFTS010000003">
    <property type="protein sequence ID" value="KAF9617444.1"/>
    <property type="molecule type" value="Genomic_DNA"/>
</dbReference>
<evidence type="ECO:0000256" key="4">
    <source>
        <dbReference type="PIRSR" id="PIRSR005739-1"/>
    </source>
</evidence>
<keyword evidence="8" id="KW-1185">Reference proteome</keyword>
<reference evidence="9" key="2">
    <citation type="submission" date="2023-04" db="PDB data bank">
        <title>Crystal structure of (S)-scoulerine 9-O-methyltransferase from Coptis chinensis.</title>
        <authorList>
            <person name="Li X.H."/>
            <person name="Su D."/>
            <person name="Lei J.H."/>
        </authorList>
    </citation>
    <scope>X-RAY CRYSTALLOGRAPHY (2.39 ANGSTROMS) OF 31-381</scope>
</reference>
<protein>
    <recommendedName>
        <fullName evidence="10">(S)-scoulerine 9-O-methyltransferase</fullName>
    </recommendedName>
</protein>
<accession>A0A835IHU2</accession>
<evidence type="ECO:0000313" key="7">
    <source>
        <dbReference type="EMBL" id="KAF9617444.1"/>
    </source>
</evidence>
<keyword evidence="1" id="KW-0489">Methyltransferase</keyword>
<feature type="domain" description="O-methyltransferase C-terminal" evidence="5">
    <location>
        <begin position="154"/>
        <end position="360"/>
    </location>
</feature>
<proteinExistence type="evidence at protein level"/>
<dbReference type="InterPro" id="IPR036388">
    <property type="entry name" value="WH-like_DNA-bd_sf"/>
</dbReference>
<evidence type="ECO:0000256" key="3">
    <source>
        <dbReference type="ARBA" id="ARBA00022691"/>
    </source>
</evidence>
<feature type="domain" description="O-methyltransferase dimerisation" evidence="6">
    <location>
        <begin position="49"/>
        <end position="132"/>
    </location>
</feature>